<dbReference type="Gene3D" id="3.40.50.300">
    <property type="entry name" value="P-loop containing nucleotide triphosphate hydrolases"/>
    <property type="match status" value="1"/>
</dbReference>
<evidence type="ECO:0000256" key="5">
    <source>
        <dbReference type="ARBA" id="ARBA00022692"/>
    </source>
</evidence>
<evidence type="ECO:0000256" key="16">
    <source>
        <dbReference type="ARBA" id="ARBA00071411"/>
    </source>
</evidence>
<evidence type="ECO:0000313" key="20">
    <source>
        <dbReference type="EMBL" id="SHG84179.1"/>
    </source>
</evidence>
<dbReference type="GO" id="GO:0015421">
    <property type="term" value="F:ABC-type oligopeptide transporter activity"/>
    <property type="evidence" value="ECO:0007669"/>
    <property type="project" value="TreeGrafter"/>
</dbReference>
<dbReference type="Pfam" id="PF00664">
    <property type="entry name" value="ABC_membrane"/>
    <property type="match status" value="1"/>
</dbReference>
<keyword evidence="2" id="KW-0813">Transport</keyword>
<accession>A0A1M5N4S3</accession>
<feature type="transmembrane region" description="Helical" evidence="17">
    <location>
        <begin position="166"/>
        <end position="186"/>
    </location>
</feature>
<dbReference type="GO" id="GO:0034775">
    <property type="term" value="P:glutathione transmembrane transport"/>
    <property type="evidence" value="ECO:0007669"/>
    <property type="project" value="InterPro"/>
</dbReference>
<dbReference type="AlphaFoldDB" id="A0A1M5N4S3"/>
<evidence type="ECO:0000256" key="2">
    <source>
        <dbReference type="ARBA" id="ARBA00022448"/>
    </source>
</evidence>
<keyword evidence="4" id="KW-0997">Cell inner membrane</keyword>
<dbReference type="Gene3D" id="1.20.1560.10">
    <property type="entry name" value="ABC transporter type 1, transmembrane domain"/>
    <property type="match status" value="1"/>
</dbReference>
<comment type="subcellular location">
    <subcellularLocation>
        <location evidence="1">Cell inner membrane</location>
        <topology evidence="1">Multi-pass membrane protein</topology>
    </subcellularLocation>
</comment>
<dbReference type="GO" id="GO:0005886">
    <property type="term" value="C:plasma membrane"/>
    <property type="evidence" value="ECO:0007669"/>
    <property type="project" value="UniProtKB-SubCell"/>
</dbReference>
<dbReference type="GO" id="GO:0045454">
    <property type="term" value="P:cell redox homeostasis"/>
    <property type="evidence" value="ECO:0007669"/>
    <property type="project" value="InterPro"/>
</dbReference>
<dbReference type="PROSITE" id="PS50893">
    <property type="entry name" value="ABC_TRANSPORTER_2"/>
    <property type="match status" value="1"/>
</dbReference>
<dbReference type="RefSeq" id="WP_067654383.1">
    <property type="nucleotide sequence ID" value="NZ_FQXG01000001.1"/>
</dbReference>
<feature type="transmembrane region" description="Helical" evidence="17">
    <location>
        <begin position="135"/>
        <end position="160"/>
    </location>
</feature>
<dbReference type="GO" id="GO:0016887">
    <property type="term" value="F:ATP hydrolysis activity"/>
    <property type="evidence" value="ECO:0007669"/>
    <property type="project" value="InterPro"/>
</dbReference>
<feature type="domain" description="ABC transmembrane type-1" evidence="19">
    <location>
        <begin position="20"/>
        <end position="291"/>
    </location>
</feature>
<protein>
    <recommendedName>
        <fullName evidence="16">Glutathione/L-cysteine transport system ATP-binding/permease protein CydC</fullName>
    </recommendedName>
</protein>
<evidence type="ECO:0000256" key="1">
    <source>
        <dbReference type="ARBA" id="ARBA00004429"/>
    </source>
</evidence>
<dbReference type="PROSITE" id="PS00211">
    <property type="entry name" value="ABC_TRANSPORTER_1"/>
    <property type="match status" value="1"/>
</dbReference>
<evidence type="ECO:0000256" key="12">
    <source>
        <dbReference type="ARBA" id="ARBA00050301"/>
    </source>
</evidence>
<dbReference type="SUPFAM" id="SSF90123">
    <property type="entry name" value="ABC transporter transmembrane region"/>
    <property type="match status" value="1"/>
</dbReference>
<dbReference type="OrthoDB" id="9802264at2"/>
<comment type="catalytic activity">
    <reaction evidence="12">
        <text>glutathione(in) + ATP + H2O = glutathione(out) + ADP + phosphate + H(+)</text>
        <dbReference type="Rhea" id="RHEA:29787"/>
        <dbReference type="ChEBI" id="CHEBI:15377"/>
        <dbReference type="ChEBI" id="CHEBI:15378"/>
        <dbReference type="ChEBI" id="CHEBI:30616"/>
        <dbReference type="ChEBI" id="CHEBI:43474"/>
        <dbReference type="ChEBI" id="CHEBI:57925"/>
        <dbReference type="ChEBI" id="CHEBI:456216"/>
    </reaction>
    <physiologicalReaction direction="left-to-right" evidence="12">
        <dbReference type="Rhea" id="RHEA:29788"/>
    </physiologicalReaction>
</comment>
<evidence type="ECO:0000256" key="10">
    <source>
        <dbReference type="ARBA" id="ARBA00022989"/>
    </source>
</evidence>
<dbReference type="InterPro" id="IPR011527">
    <property type="entry name" value="ABC1_TM_dom"/>
</dbReference>
<evidence type="ECO:0000256" key="6">
    <source>
        <dbReference type="ARBA" id="ARBA00022741"/>
    </source>
</evidence>
<comment type="catalytic activity">
    <reaction evidence="13">
        <text>L-cysteine(in) + ATP + H2O = L-cysteine(out) + ADP + phosphate + H(+)</text>
        <dbReference type="Rhea" id="RHEA:29783"/>
        <dbReference type="ChEBI" id="CHEBI:15377"/>
        <dbReference type="ChEBI" id="CHEBI:15378"/>
        <dbReference type="ChEBI" id="CHEBI:30616"/>
        <dbReference type="ChEBI" id="CHEBI:35235"/>
        <dbReference type="ChEBI" id="CHEBI:43474"/>
        <dbReference type="ChEBI" id="CHEBI:456216"/>
    </reaction>
    <physiologicalReaction direction="left-to-right" evidence="13">
        <dbReference type="Rhea" id="RHEA:29784"/>
    </physiologicalReaction>
</comment>
<dbReference type="NCBIfam" id="NF008364">
    <property type="entry name" value="PRK11160.1"/>
    <property type="match status" value="1"/>
</dbReference>
<sequence>MRDLLPFLKLYRQHWGRLSAGTLLALLTLIASIGLLSLSGWFIAASAVAGLVIARSADFNYMMPAGGVRAFSLTRTVSRWAERVVSHDATFRLLATLRSWFFRRLGPLTPTQLQGLRQGDLLNRMVSDVDALDHLYLRLVTPMVAGALAILMVSALFYFIDPTLGLVLAAVLLTLLLLLPPLFYRLGQQPGEQLGRAQGALRLSLLEYIEGQTELLVFDAEAQKREEIRQREQQLVKQQGRMASLTGFSQGLMVTLNGWLLLGMLVLASQLISLDSGPLLALVAFATLASFEALSPVTNAFQHLSHCLGAARRLNPILQAKPEQADGEAAVPALSTLDIEDVHYRYPGALDSVLNGTSLQIQAGEKVALLGKTGCGKSTLLQLICGEAQPQQGSLSWNGAALPTLLASELRQRFCLVSQRVHVFNDSLANNLRLAAPEADDGQLVWALQQVKLDALLKGDGLNQWLGEGGRQLSGGERRRLGIARALLHPADLVLLDEPTEGLDDATEQEVIAALMAQTGRAMLYVTHKRAALAQMDRVYQMEAGRLSPA</sequence>
<dbReference type="STRING" id="299255.SAMN02745129_0884"/>
<dbReference type="InterPro" id="IPR014223">
    <property type="entry name" value="ABC_CydC/D"/>
</dbReference>
<dbReference type="PANTHER" id="PTHR43394">
    <property type="entry name" value="ATP-DEPENDENT PERMEASE MDL1, MITOCHONDRIAL"/>
    <property type="match status" value="1"/>
</dbReference>
<dbReference type="NCBIfam" id="TIGR02868">
    <property type="entry name" value="CydC"/>
    <property type="match status" value="1"/>
</dbReference>
<feature type="domain" description="ABC transporter" evidence="18">
    <location>
        <begin position="337"/>
        <end position="550"/>
    </location>
</feature>
<dbReference type="FunFam" id="1.20.1560.10:FF:000060">
    <property type="entry name" value="Cysteine/glutathione ABC transporter ATP-binding protein/permease CydC"/>
    <property type="match status" value="1"/>
</dbReference>
<keyword evidence="6" id="KW-0547">Nucleotide-binding</keyword>
<dbReference type="SMART" id="SM00382">
    <property type="entry name" value="AAA"/>
    <property type="match status" value="1"/>
</dbReference>
<keyword evidence="7 20" id="KW-0067">ATP-binding</keyword>
<dbReference type="CDD" id="cd03228">
    <property type="entry name" value="ABCC_MRP_Like"/>
    <property type="match status" value="1"/>
</dbReference>
<evidence type="ECO:0000256" key="7">
    <source>
        <dbReference type="ARBA" id="ARBA00022840"/>
    </source>
</evidence>
<evidence type="ECO:0000256" key="11">
    <source>
        <dbReference type="ARBA" id="ARBA00023136"/>
    </source>
</evidence>
<dbReference type="CDD" id="cd18585">
    <property type="entry name" value="ABC_6TM_CydC"/>
    <property type="match status" value="1"/>
</dbReference>
<dbReference type="GO" id="GO:0005524">
    <property type="term" value="F:ATP binding"/>
    <property type="evidence" value="ECO:0007669"/>
    <property type="project" value="UniProtKB-KW"/>
</dbReference>
<name>A0A1M5N4S3_9GAMM</name>
<keyword evidence="9" id="KW-0029">Amino-acid transport</keyword>
<comment type="similarity">
    <text evidence="14">Belongs to the ABC transporter superfamily. Cysteine exporter (TC 3.A.1.129.1) family.</text>
</comment>
<comment type="subunit">
    <text evidence="15">Forms a heterodimer with CydD.</text>
</comment>
<keyword evidence="10 17" id="KW-1133">Transmembrane helix</keyword>
<evidence type="ECO:0000256" key="13">
    <source>
        <dbReference type="ARBA" id="ARBA00051241"/>
    </source>
</evidence>
<reference evidence="20 21" key="1">
    <citation type="submission" date="2016-11" db="EMBL/GenBank/DDBJ databases">
        <authorList>
            <person name="Jaros S."/>
            <person name="Januszkiewicz K."/>
            <person name="Wedrychowicz H."/>
        </authorList>
    </citation>
    <scope>NUCLEOTIDE SEQUENCE [LARGE SCALE GENOMIC DNA]</scope>
    <source>
        <strain evidence="20 21">DSM 16917</strain>
    </source>
</reference>
<dbReference type="Pfam" id="PF00005">
    <property type="entry name" value="ABC_tran"/>
    <property type="match status" value="1"/>
</dbReference>
<evidence type="ECO:0000313" key="21">
    <source>
        <dbReference type="Proteomes" id="UP000184268"/>
    </source>
</evidence>
<dbReference type="PANTHER" id="PTHR43394:SF1">
    <property type="entry name" value="ATP-BINDING CASSETTE SUB-FAMILY B MEMBER 10, MITOCHONDRIAL"/>
    <property type="match status" value="1"/>
</dbReference>
<evidence type="ECO:0000256" key="8">
    <source>
        <dbReference type="ARBA" id="ARBA00022967"/>
    </source>
</evidence>
<organism evidence="20 21">
    <name type="scientific">Ferrimonas marina</name>
    <dbReference type="NCBI Taxonomy" id="299255"/>
    <lineage>
        <taxon>Bacteria</taxon>
        <taxon>Pseudomonadati</taxon>
        <taxon>Pseudomonadota</taxon>
        <taxon>Gammaproteobacteria</taxon>
        <taxon>Alteromonadales</taxon>
        <taxon>Ferrimonadaceae</taxon>
        <taxon>Ferrimonas</taxon>
    </lineage>
</organism>
<dbReference type="InterPro" id="IPR039421">
    <property type="entry name" value="Type_1_exporter"/>
</dbReference>
<keyword evidence="21" id="KW-1185">Reference proteome</keyword>
<dbReference type="InterPro" id="IPR003593">
    <property type="entry name" value="AAA+_ATPase"/>
</dbReference>
<evidence type="ECO:0000259" key="19">
    <source>
        <dbReference type="PROSITE" id="PS50929"/>
    </source>
</evidence>
<keyword evidence="11 17" id="KW-0472">Membrane</keyword>
<evidence type="ECO:0000256" key="17">
    <source>
        <dbReference type="SAM" id="Phobius"/>
    </source>
</evidence>
<dbReference type="PROSITE" id="PS50929">
    <property type="entry name" value="ABC_TM1F"/>
    <property type="match status" value="1"/>
</dbReference>
<feature type="transmembrane region" description="Helical" evidence="17">
    <location>
        <begin position="20"/>
        <end position="53"/>
    </location>
</feature>
<dbReference type="InterPro" id="IPR017871">
    <property type="entry name" value="ABC_transporter-like_CS"/>
</dbReference>
<evidence type="ECO:0000256" key="4">
    <source>
        <dbReference type="ARBA" id="ARBA00022519"/>
    </source>
</evidence>
<dbReference type="InterPro" id="IPR003439">
    <property type="entry name" value="ABC_transporter-like_ATP-bd"/>
</dbReference>
<evidence type="ECO:0000256" key="9">
    <source>
        <dbReference type="ARBA" id="ARBA00022970"/>
    </source>
</evidence>
<dbReference type="InterPro" id="IPR036640">
    <property type="entry name" value="ABC1_TM_sf"/>
</dbReference>
<keyword evidence="5 17" id="KW-0812">Transmembrane</keyword>
<evidence type="ECO:0000259" key="18">
    <source>
        <dbReference type="PROSITE" id="PS50893"/>
    </source>
</evidence>
<dbReference type="SUPFAM" id="SSF52540">
    <property type="entry name" value="P-loop containing nucleoside triphosphate hydrolases"/>
    <property type="match status" value="1"/>
</dbReference>
<dbReference type="EMBL" id="FQXG01000001">
    <property type="protein sequence ID" value="SHG84179.1"/>
    <property type="molecule type" value="Genomic_DNA"/>
</dbReference>
<keyword evidence="3" id="KW-1003">Cell membrane</keyword>
<dbReference type="GO" id="GO:0006865">
    <property type="term" value="P:amino acid transport"/>
    <property type="evidence" value="ECO:0007669"/>
    <property type="project" value="UniProtKB-KW"/>
</dbReference>
<dbReference type="Proteomes" id="UP000184268">
    <property type="component" value="Unassembled WGS sequence"/>
</dbReference>
<dbReference type="InterPro" id="IPR027417">
    <property type="entry name" value="P-loop_NTPase"/>
</dbReference>
<gene>
    <name evidence="20" type="ORF">SAMN02745129_0884</name>
</gene>
<evidence type="ECO:0000256" key="15">
    <source>
        <dbReference type="ARBA" id="ARBA00063833"/>
    </source>
</evidence>
<evidence type="ECO:0000256" key="14">
    <source>
        <dbReference type="ARBA" id="ARBA00061534"/>
    </source>
</evidence>
<evidence type="ECO:0000256" key="3">
    <source>
        <dbReference type="ARBA" id="ARBA00022475"/>
    </source>
</evidence>
<proteinExistence type="inferred from homology"/>
<keyword evidence="8" id="KW-1278">Translocase</keyword>